<evidence type="ECO:0000256" key="7">
    <source>
        <dbReference type="PROSITE-ProRule" id="PRU00169"/>
    </source>
</evidence>
<dbReference type="Pfam" id="PF00072">
    <property type="entry name" value="Response_reg"/>
    <property type="match status" value="1"/>
</dbReference>
<dbReference type="Gene3D" id="2.130.10.10">
    <property type="entry name" value="YVTN repeat-like/Quinoprotein amine dehydrogenase"/>
    <property type="match status" value="2"/>
</dbReference>
<reference evidence="13 14" key="1">
    <citation type="journal article" date="2019" name="Nat. Med.">
        <title>A library of human gut bacterial isolates paired with longitudinal multiomics data enables mechanistic microbiome research.</title>
        <authorList>
            <person name="Poyet M."/>
            <person name="Groussin M."/>
            <person name="Gibbons S.M."/>
            <person name="Avila-Pacheco J."/>
            <person name="Jiang X."/>
            <person name="Kearney S.M."/>
            <person name="Perrotta A.R."/>
            <person name="Berdy B."/>
            <person name="Zhao S."/>
            <person name="Lieberman T.D."/>
            <person name="Swanson P.K."/>
            <person name="Smith M."/>
            <person name="Roesemann S."/>
            <person name="Alexander J.E."/>
            <person name="Rich S.A."/>
            <person name="Livny J."/>
            <person name="Vlamakis H."/>
            <person name="Clish C."/>
            <person name="Bullock K."/>
            <person name="Deik A."/>
            <person name="Scott J."/>
            <person name="Pierce K.A."/>
            <person name="Xavier R.J."/>
            <person name="Alm E.J."/>
        </authorList>
    </citation>
    <scope>NUCLEOTIDE SEQUENCE [LARGE SCALE GENOMIC DNA]</scope>
    <source>
        <strain evidence="13 14">BIOML-A10</strain>
    </source>
</reference>
<dbReference type="Pfam" id="PF00512">
    <property type="entry name" value="HisKA"/>
    <property type="match status" value="1"/>
</dbReference>
<dbReference type="InterPro" id="IPR018062">
    <property type="entry name" value="HTH_AraC-typ_CS"/>
</dbReference>
<dbReference type="GO" id="GO:0043565">
    <property type="term" value="F:sequence-specific DNA binding"/>
    <property type="evidence" value="ECO:0007669"/>
    <property type="project" value="InterPro"/>
</dbReference>
<dbReference type="SMART" id="SM00448">
    <property type="entry name" value="REC"/>
    <property type="match status" value="1"/>
</dbReference>
<evidence type="ECO:0000256" key="3">
    <source>
        <dbReference type="ARBA" id="ARBA00022553"/>
    </source>
</evidence>
<dbReference type="CDD" id="cd00082">
    <property type="entry name" value="HisKA"/>
    <property type="match status" value="1"/>
</dbReference>
<organism evidence="13 14">
    <name type="scientific">Bacteroides salyersiae</name>
    <dbReference type="NCBI Taxonomy" id="291644"/>
    <lineage>
        <taxon>Bacteria</taxon>
        <taxon>Pseudomonadati</taxon>
        <taxon>Bacteroidota</taxon>
        <taxon>Bacteroidia</taxon>
        <taxon>Bacteroidales</taxon>
        <taxon>Bacteroidaceae</taxon>
        <taxon>Bacteroides</taxon>
    </lineage>
</organism>
<dbReference type="InterPro" id="IPR009057">
    <property type="entry name" value="Homeodomain-like_sf"/>
</dbReference>
<evidence type="ECO:0000313" key="14">
    <source>
        <dbReference type="Proteomes" id="UP000422221"/>
    </source>
</evidence>
<dbReference type="SUPFAM" id="SSF55874">
    <property type="entry name" value="ATPase domain of HSP90 chaperone/DNA topoisomerase II/histidine kinase"/>
    <property type="match status" value="1"/>
</dbReference>
<dbReference type="EMBL" id="VWMK01000024">
    <property type="protein sequence ID" value="KAA3759118.1"/>
    <property type="molecule type" value="Genomic_DNA"/>
</dbReference>
<dbReference type="Gene3D" id="3.30.565.10">
    <property type="entry name" value="Histidine kinase-like ATPase, C-terminal domain"/>
    <property type="match status" value="1"/>
</dbReference>
<dbReference type="InterPro" id="IPR003661">
    <property type="entry name" value="HisK_dim/P_dom"/>
</dbReference>
<keyword evidence="4" id="KW-0805">Transcription regulation</keyword>
<dbReference type="PANTHER" id="PTHR43547">
    <property type="entry name" value="TWO-COMPONENT HISTIDINE KINASE"/>
    <property type="match status" value="1"/>
</dbReference>
<feature type="domain" description="HTH araC/xylS-type" evidence="10">
    <location>
        <begin position="1227"/>
        <end position="1324"/>
    </location>
</feature>
<dbReference type="Pfam" id="PF07495">
    <property type="entry name" value="Y_Y_Y"/>
    <property type="match status" value="1"/>
</dbReference>
<keyword evidence="9" id="KW-0732">Signal</keyword>
<dbReference type="Gene3D" id="1.10.287.130">
    <property type="match status" value="1"/>
</dbReference>
<dbReference type="InterPro" id="IPR011110">
    <property type="entry name" value="Reg_prop"/>
</dbReference>
<feature type="chain" id="PRO_5029448928" description="histidine kinase" evidence="9">
    <location>
        <begin position="23"/>
        <end position="1324"/>
    </location>
</feature>
<dbReference type="SMART" id="SM00388">
    <property type="entry name" value="HisKA"/>
    <property type="match status" value="1"/>
</dbReference>
<evidence type="ECO:0000256" key="5">
    <source>
        <dbReference type="ARBA" id="ARBA00023125"/>
    </source>
</evidence>
<dbReference type="InterPro" id="IPR011006">
    <property type="entry name" value="CheY-like_superfamily"/>
</dbReference>
<dbReference type="Pfam" id="PF02518">
    <property type="entry name" value="HATPase_c"/>
    <property type="match status" value="1"/>
</dbReference>
<name>A0A7J4XDY0_9BACE</name>
<dbReference type="FunFam" id="1.10.287.130:FF:000045">
    <property type="entry name" value="Two-component system sensor histidine kinase/response regulator"/>
    <property type="match status" value="1"/>
</dbReference>
<dbReference type="InterPro" id="IPR036890">
    <property type="entry name" value="HATPase_C_sf"/>
</dbReference>
<dbReference type="PROSITE" id="PS50110">
    <property type="entry name" value="RESPONSE_REGULATORY"/>
    <property type="match status" value="1"/>
</dbReference>
<accession>A0A7J4XDY0</accession>
<dbReference type="InterPro" id="IPR013783">
    <property type="entry name" value="Ig-like_fold"/>
</dbReference>
<dbReference type="InterPro" id="IPR005467">
    <property type="entry name" value="His_kinase_dom"/>
</dbReference>
<dbReference type="SMART" id="SM00342">
    <property type="entry name" value="HTH_ARAC"/>
    <property type="match status" value="1"/>
</dbReference>
<dbReference type="SUPFAM" id="SSF50998">
    <property type="entry name" value="Quinoprotein alcohol dehydrogenase-like"/>
    <property type="match status" value="1"/>
</dbReference>
<gene>
    <name evidence="13" type="ORF">F3F73_19985</name>
</gene>
<dbReference type="InterPro" id="IPR011047">
    <property type="entry name" value="Quinoprotein_ADH-like_sf"/>
</dbReference>
<dbReference type="SMART" id="SM00387">
    <property type="entry name" value="HATPase_c"/>
    <property type="match status" value="1"/>
</dbReference>
<dbReference type="Proteomes" id="UP000422221">
    <property type="component" value="Unassembled WGS sequence"/>
</dbReference>
<keyword evidence="6" id="KW-0804">Transcription</keyword>
<dbReference type="InterPro" id="IPR036097">
    <property type="entry name" value="HisK_dim/P_sf"/>
</dbReference>
<proteinExistence type="predicted"/>
<dbReference type="FunFam" id="2.130.10.10:FF:000895">
    <property type="entry name" value="Two-component system sensor histidine kinase/response regulator"/>
    <property type="match status" value="1"/>
</dbReference>
<keyword evidence="8" id="KW-0812">Transmembrane</keyword>
<dbReference type="SUPFAM" id="SSF52172">
    <property type="entry name" value="CheY-like"/>
    <property type="match status" value="1"/>
</dbReference>
<dbReference type="PANTHER" id="PTHR43547:SF2">
    <property type="entry name" value="HYBRID SIGNAL TRANSDUCTION HISTIDINE KINASE C"/>
    <property type="match status" value="1"/>
</dbReference>
<evidence type="ECO:0000259" key="11">
    <source>
        <dbReference type="PROSITE" id="PS50109"/>
    </source>
</evidence>
<dbReference type="PRINTS" id="PR00032">
    <property type="entry name" value="HTHARAC"/>
</dbReference>
<dbReference type="InterPro" id="IPR015943">
    <property type="entry name" value="WD40/YVTN_repeat-like_dom_sf"/>
</dbReference>
<dbReference type="InterPro" id="IPR011123">
    <property type="entry name" value="Y_Y_Y"/>
</dbReference>
<dbReference type="GO" id="GO:0000155">
    <property type="term" value="F:phosphorelay sensor kinase activity"/>
    <property type="evidence" value="ECO:0007669"/>
    <property type="project" value="InterPro"/>
</dbReference>
<feature type="signal peptide" evidence="9">
    <location>
        <begin position="1"/>
        <end position="22"/>
    </location>
</feature>
<evidence type="ECO:0000256" key="9">
    <source>
        <dbReference type="SAM" id="SignalP"/>
    </source>
</evidence>
<dbReference type="Pfam" id="PF07494">
    <property type="entry name" value="Reg_prop"/>
    <property type="match status" value="4"/>
</dbReference>
<evidence type="ECO:0000313" key="13">
    <source>
        <dbReference type="EMBL" id="KAA3759118.1"/>
    </source>
</evidence>
<keyword evidence="5" id="KW-0238">DNA-binding</keyword>
<dbReference type="FunFam" id="3.40.50.2300:FF:000138">
    <property type="entry name" value="Two-component system sensor histidine kinase/response regulator"/>
    <property type="match status" value="1"/>
</dbReference>
<dbReference type="PROSITE" id="PS00041">
    <property type="entry name" value="HTH_ARAC_FAMILY_1"/>
    <property type="match status" value="1"/>
</dbReference>
<evidence type="ECO:0000256" key="2">
    <source>
        <dbReference type="ARBA" id="ARBA00012438"/>
    </source>
</evidence>
<dbReference type="SUPFAM" id="SSF47384">
    <property type="entry name" value="Homodimeric domain of signal transducing histidine kinase"/>
    <property type="match status" value="1"/>
</dbReference>
<dbReference type="PROSITE" id="PS01124">
    <property type="entry name" value="HTH_ARAC_FAMILY_2"/>
    <property type="match status" value="1"/>
</dbReference>
<evidence type="ECO:0000259" key="12">
    <source>
        <dbReference type="PROSITE" id="PS50110"/>
    </source>
</evidence>
<keyword evidence="8" id="KW-1133">Transmembrane helix</keyword>
<dbReference type="Gene3D" id="1.10.10.60">
    <property type="entry name" value="Homeodomain-like"/>
    <property type="match status" value="2"/>
</dbReference>
<evidence type="ECO:0000259" key="10">
    <source>
        <dbReference type="PROSITE" id="PS01124"/>
    </source>
</evidence>
<dbReference type="InterPro" id="IPR003594">
    <property type="entry name" value="HATPase_dom"/>
</dbReference>
<evidence type="ECO:0000256" key="6">
    <source>
        <dbReference type="ARBA" id="ARBA00023163"/>
    </source>
</evidence>
<dbReference type="EC" id="2.7.13.3" evidence="2"/>
<evidence type="ECO:0000256" key="1">
    <source>
        <dbReference type="ARBA" id="ARBA00000085"/>
    </source>
</evidence>
<dbReference type="SUPFAM" id="SSF46689">
    <property type="entry name" value="Homeodomain-like"/>
    <property type="match status" value="1"/>
</dbReference>
<evidence type="ECO:0000256" key="4">
    <source>
        <dbReference type="ARBA" id="ARBA00023015"/>
    </source>
</evidence>
<dbReference type="Gene3D" id="2.60.40.10">
    <property type="entry name" value="Immunoglobulins"/>
    <property type="match status" value="1"/>
</dbReference>
<feature type="domain" description="Histidine kinase" evidence="11">
    <location>
        <begin position="830"/>
        <end position="1045"/>
    </location>
</feature>
<dbReference type="RefSeq" id="WP_130059760.1">
    <property type="nucleotide sequence ID" value="NZ_JADNPJ010000026.1"/>
</dbReference>
<dbReference type="Pfam" id="PF12833">
    <property type="entry name" value="HTH_18"/>
    <property type="match status" value="1"/>
</dbReference>
<keyword evidence="3 7" id="KW-0597">Phosphoprotein</keyword>
<keyword evidence="8" id="KW-0472">Membrane</keyword>
<dbReference type="SUPFAM" id="SSF63829">
    <property type="entry name" value="Calcium-dependent phosphotriesterase"/>
    <property type="match status" value="1"/>
</dbReference>
<feature type="domain" description="Response regulatory" evidence="12">
    <location>
        <begin position="1080"/>
        <end position="1195"/>
    </location>
</feature>
<dbReference type="CDD" id="cd17574">
    <property type="entry name" value="REC_OmpR"/>
    <property type="match status" value="1"/>
</dbReference>
<protein>
    <recommendedName>
        <fullName evidence="2">histidine kinase</fullName>
        <ecNumber evidence="2">2.7.13.3</ecNumber>
    </recommendedName>
</protein>
<dbReference type="InterPro" id="IPR020449">
    <property type="entry name" value="Tscrpt_reg_AraC-type_HTH"/>
</dbReference>
<dbReference type="Gene3D" id="3.40.50.2300">
    <property type="match status" value="1"/>
</dbReference>
<sequence>MKTRRVFIFCFFLILYCSSMFAGTGMGRYAFRSLDINNGLSQNTVAAIIQDRFGFMWFGTKDGLNRYDGVSFQTFMKESGTLGNNFITSLYEDCLGQIWIGTDVGVYIYSPSGEKVERFVIQSNLNTTIEQTVHTIKGDRKGRVWIVSERQGIFCYDTNRGTLEHLQTDASGKKRLRNAGQIVFDQDDVCWLDIHDGNLYSSRDGLHTLKPVFSPEIKAPFKGKRINKLLPGPYNCLYVGTDDGLMEVNLTSGALSSLLPGTAAAGESLFVREMVFYSDDVLWIGTESGIYVYNSRTGETTHLQSIYGDSYSISDNAVYAVCKDREGGMWVGTWFGGVNYYPRQYTYFEKFYPRSETDRMGKRVREFCADRSGTLWIGTEDRGLFHFNPVTRSVEPFKDPLIYQNIHGLCLDDDALWVGTFSQGLNKIDLRTRKVKHYAHLPKNIFSVFRTTSGQLYLGTPSGLISYDSEKDTFSSVPELSGVFVYYITEDKQGNLWLATYVNGVYRQNIRTKKWEHFVHDENKPRSLPSNKVLTVFVDSENRVWLTTQGGGFCRFDPSTTDFTCYDSEKGLPSNVVYRIEEDNKGLFWISTNKGLLCFNPKKETFKVYTRANGLLDNQFNYQSSYKDENGNLYFGSINGFISFDPSTFISNDYVPPVVITDFMLFNKRVTVGDEGSPLKQSITLSDEIVLKPDQNSFSFRVAALAYHAPEMNTLMYKLEGYDSEWRVAGNAPITYSHLPFDTYRLMVKGANSDGLWNPEIRSLEIRVLPPFYLSTAAYVVYILLLLGLICSVFFYFRRRGVEKHRRDMEKFEQEKERELYISKIEFFTNVAHEIRTPLTLIKSPLESVLKEKALPESIKTELEVMDENAERLLALTNQLLDFRKTGNKGFKLNLAECNMGAVIHSVYKRFIPLARKRGIDLKIELPEADIYAGVDKEAIIKVLSNLFSNALKYAGTYAHLYLSADDEESSLLIVMDNDGEVIPLEMRDNIFLPFVRYRDGNKVESGTGIGLALARSLAELHGGSLVMDRSLDCNRFIFSIPIVHCSPCLVPDSNEELNDLPEKQPEMGSLEMGNEELTTILVVEDNKDMLSFLQRQFAGLYHVLVAGNGVEALSVLSDARVSLVITDIMMPEMDGLELCEHLKSNLDYSHIPVVLLTAKTAMEQKIEGLEHGADAYIEKPFSVEYLRVTVANLLKNREQLCRHFMESPFIKADTIAQSKADKQFISKLEEYVARHLENPDLSVDDMAGAMNMGRSNFFRKLKGVLGIGPNEYLRLTRLKKAAALLQEKEYGIVEIAYMVGFSTPSYFSSCFKKQFGVLPKDFV</sequence>
<dbReference type="FunFam" id="2.130.10.10:FF:000891">
    <property type="entry name" value="Two-component system sensor histidine kinase/response regulator, hybrid (One-component system)"/>
    <property type="match status" value="1"/>
</dbReference>
<comment type="catalytic activity">
    <reaction evidence="1">
        <text>ATP + protein L-histidine = ADP + protein N-phospho-L-histidine.</text>
        <dbReference type="EC" id="2.7.13.3"/>
    </reaction>
</comment>
<feature type="modified residue" description="4-aspartylphosphate" evidence="7">
    <location>
        <position position="1128"/>
    </location>
</feature>
<dbReference type="InterPro" id="IPR001789">
    <property type="entry name" value="Sig_transdc_resp-reg_receiver"/>
</dbReference>
<dbReference type="InterPro" id="IPR018060">
    <property type="entry name" value="HTH_AraC"/>
</dbReference>
<feature type="transmembrane region" description="Helical" evidence="8">
    <location>
        <begin position="772"/>
        <end position="797"/>
    </location>
</feature>
<dbReference type="FunFam" id="2.60.40.10:FF:000791">
    <property type="entry name" value="Two-component system sensor histidine kinase/response regulator"/>
    <property type="match status" value="1"/>
</dbReference>
<comment type="caution">
    <text evidence="13">The sequence shown here is derived from an EMBL/GenBank/DDBJ whole genome shotgun (WGS) entry which is preliminary data.</text>
</comment>
<dbReference type="GO" id="GO:0003700">
    <property type="term" value="F:DNA-binding transcription factor activity"/>
    <property type="evidence" value="ECO:0007669"/>
    <property type="project" value="InterPro"/>
</dbReference>
<evidence type="ECO:0000256" key="8">
    <source>
        <dbReference type="SAM" id="Phobius"/>
    </source>
</evidence>
<dbReference type="PROSITE" id="PS50109">
    <property type="entry name" value="HIS_KIN"/>
    <property type="match status" value="1"/>
</dbReference>